<protein>
    <submittedName>
        <fullName evidence="1">R3H domain-containing protein</fullName>
    </submittedName>
</protein>
<comment type="caution">
    <text evidence="1">The sequence shown here is derived from an EMBL/GenBank/DDBJ whole genome shotgun (WGS) entry which is preliminary data.</text>
</comment>
<dbReference type="SUPFAM" id="SSF82708">
    <property type="entry name" value="R3H domain"/>
    <property type="match status" value="1"/>
</dbReference>
<dbReference type="EMBL" id="JARVKF010000010">
    <property type="protein sequence ID" value="KAK9425885.1"/>
    <property type="molecule type" value="Genomic_DNA"/>
</dbReference>
<sequence length="436" mass="50853">MSRLQRLPKELRQHIIIHTLPVEITAEELRPQLILPLLLICKWLHNDALEVLSIWSPICLLRDPDIKNFGSQLSSCRNGFFKSLSLRVQLFATLDMKAFLRSEVRSTIPARHHVERWIDCIRRLPKEIINSVAVDLTPCPQSLRVKNPELVVPFVEEKEMAKKMLLLGTNMLAKLLRDVDSHFNHENRTGVAVPVLIDGQFGSNSASIIEQIVVKARRALFSPIFIGTYTPFEPDKDMPDSLMLTATFEAWRLDRFALKSLRRSDSDTMGDSDSMGDLGYWEPISPRWTSRSRVAYHINALMDEAGAKADLFKVLELWIWRLAKTMRHKWYYLPGIYDATQNEYYDFPRSRPSERRSMIHTVCWDLWMQTASYGDNDERFVRVYAVPEAEDESMFEWHDVEMNWRNDEATAYYERRRKTIARTHESLAVHLSGFHL</sequence>
<organism evidence="1 2">
    <name type="scientific">Seiridium unicorne</name>
    <dbReference type="NCBI Taxonomy" id="138068"/>
    <lineage>
        <taxon>Eukaryota</taxon>
        <taxon>Fungi</taxon>
        <taxon>Dikarya</taxon>
        <taxon>Ascomycota</taxon>
        <taxon>Pezizomycotina</taxon>
        <taxon>Sordariomycetes</taxon>
        <taxon>Xylariomycetidae</taxon>
        <taxon>Amphisphaeriales</taxon>
        <taxon>Sporocadaceae</taxon>
        <taxon>Seiridium</taxon>
    </lineage>
</organism>
<dbReference type="Proteomes" id="UP001408356">
    <property type="component" value="Unassembled WGS sequence"/>
</dbReference>
<evidence type="ECO:0000313" key="2">
    <source>
        <dbReference type="Proteomes" id="UP001408356"/>
    </source>
</evidence>
<keyword evidence="2" id="KW-1185">Reference proteome</keyword>
<proteinExistence type="predicted"/>
<dbReference type="InterPro" id="IPR036867">
    <property type="entry name" value="R3H_dom_sf"/>
</dbReference>
<accession>A0ABR2VG41</accession>
<dbReference type="Gene3D" id="3.30.1370.50">
    <property type="entry name" value="R3H-like domain"/>
    <property type="match status" value="1"/>
</dbReference>
<gene>
    <name evidence="1" type="ORF">SUNI508_12778</name>
</gene>
<evidence type="ECO:0000313" key="1">
    <source>
        <dbReference type="EMBL" id="KAK9425885.1"/>
    </source>
</evidence>
<name>A0ABR2VG41_9PEZI</name>
<reference evidence="1 2" key="1">
    <citation type="journal article" date="2024" name="J. Plant Pathol.">
        <title>Sequence and assembly of the genome of Seiridium unicorne, isolate CBS 538.82, causal agent of cypress canker disease.</title>
        <authorList>
            <person name="Scali E."/>
            <person name="Rocca G.D."/>
            <person name="Danti R."/>
            <person name="Garbelotto M."/>
            <person name="Barberini S."/>
            <person name="Baroncelli R."/>
            <person name="Emiliani G."/>
        </authorList>
    </citation>
    <scope>NUCLEOTIDE SEQUENCE [LARGE SCALE GENOMIC DNA]</scope>
    <source>
        <strain evidence="1 2">BM-138-508</strain>
    </source>
</reference>